<proteinExistence type="inferred from homology"/>
<dbReference type="InParanoid" id="E2AIH7"/>
<evidence type="ECO:0000256" key="5">
    <source>
        <dbReference type="ARBA" id="ARBA00023242"/>
    </source>
</evidence>
<dbReference type="PANTHER" id="PTHR13350:SF1">
    <property type="entry name" value="INTEGRATOR COMPLEX SUBUNIT 8"/>
    <property type="match status" value="1"/>
</dbReference>
<evidence type="ECO:0000256" key="2">
    <source>
        <dbReference type="ARBA" id="ARBA00004286"/>
    </source>
</evidence>
<dbReference type="GO" id="GO:0034472">
    <property type="term" value="P:snRNA 3'-end processing"/>
    <property type="evidence" value="ECO:0007669"/>
    <property type="project" value="InterPro"/>
</dbReference>
<dbReference type="OrthoDB" id="64340at2759"/>
<evidence type="ECO:0000256" key="3">
    <source>
        <dbReference type="ARBA" id="ARBA00007147"/>
    </source>
</evidence>
<accession>E2AIH7</accession>
<dbReference type="GO" id="GO:0005694">
    <property type="term" value="C:chromosome"/>
    <property type="evidence" value="ECO:0007669"/>
    <property type="project" value="UniProtKB-SubCell"/>
</dbReference>
<dbReference type="Proteomes" id="UP000000311">
    <property type="component" value="Unassembled WGS sequence"/>
</dbReference>
<evidence type="ECO:0000313" key="8">
    <source>
        <dbReference type="Proteomes" id="UP000000311"/>
    </source>
</evidence>
<dbReference type="OMA" id="ASLSDWM"/>
<dbReference type="InterPro" id="IPR011990">
    <property type="entry name" value="TPR-like_helical_dom_sf"/>
</dbReference>
<evidence type="ECO:0000259" key="6">
    <source>
        <dbReference type="Pfam" id="PF25756"/>
    </source>
</evidence>
<name>E2AIH7_CAMFO</name>
<sequence>MDVDLLRPGTVPISPDTILWFEFLLNPSLLQKHLSKPFPDPSATDLIIKFMTINSDQRDIEPKTIETELNDIKSNGAAKWCHKNLALKILSLKVAAYIKWDLDILEKRLPLPIQLTLLQDLFYITADVTVEIPTIPEIFIETASDQVLFTLVLYHRWLLRAIIYRALSNKQPKQQLLHIPGTQESTYVPPNIVDDIIRKLEAHIPNSVSVLNAVLQMSDIKPKIPSFDTFQMLTEDSTEVKQNWENMCLINIDEYKCQIHYDLAMFHLLREEYQDAKHHIEQAKELYNNFNPAEKIVYCKVQKEFLDGCCLACEVSLEDITPSLTQRLQSSIKDQYTILQADNVFREIPQVYRDNLELDVQGGLVNRKFVVARDLLLQIQSLNLVRKILDNSIILGDYITEIKAAGTKGLDILFWALDNVLEKATVVDKKRISRYLLYLINTADVEGFASKILNNSTFSSLFDETELAVFQQAVTSNEIVLPNLLLQNDWGIPSVPYIQSARIEVFELEQKLIESYDCHTIRETLIHLDGKKRMKPLWHVNSCWELPIPLQSVVMSLPRGFIQDYSYVLLAKSRELVTSKNFDSAIELLKMLDKELQENMKSGGSLVFKLCKLVSWECLLVEIWKCFNAWPATNVCDMQSMVARSKQCLGALEASDQLIPRQEIIEYCVVFLLNMAEWDYLTSLEKRWSYTEFAAAISGVCQDIVKYKGTRKFSRDAWDMILVAFGPNRDQSQKRSNSGSSGSASRDIAASIAVTLTRLREPMVLTVVISLLARLRNVLRDESSLELYTQYLSLWPAGVPNANSYNIRYIGELLFQLLTQALKYYPCNVPWLRLMGDLNFVLAYYESAMKYYLEAIMVASDLFSQPTPRTQIDDLVYRRMIKCCAHLQCYTQAVVLCQFLEEVDYTLAFKMAGSDQKSCAAADAMDAYYHCIWDTTILEYLIYLHTKRGEHHRKQLAIKVIGLLELNSNNNEEIQREAANIRKAKFLRALAKQYVY</sequence>
<dbReference type="GO" id="GO:0032039">
    <property type="term" value="C:integrator complex"/>
    <property type="evidence" value="ECO:0007669"/>
    <property type="project" value="TreeGrafter"/>
</dbReference>
<dbReference type="Pfam" id="PF25756">
    <property type="entry name" value="TPR_INTS8"/>
    <property type="match status" value="1"/>
</dbReference>
<evidence type="ECO:0000313" key="7">
    <source>
        <dbReference type="EMBL" id="EFN66767.1"/>
    </source>
</evidence>
<dbReference type="AlphaFoldDB" id="E2AIH7"/>
<dbReference type="InterPro" id="IPR038751">
    <property type="entry name" value="INTS8"/>
</dbReference>
<dbReference type="PANTHER" id="PTHR13350">
    <property type="entry name" value="INTEGRATOR COMPLEX SUBUNIT 8"/>
    <property type="match status" value="1"/>
</dbReference>
<dbReference type="EMBL" id="GL439791">
    <property type="protein sequence ID" value="EFN66767.1"/>
    <property type="molecule type" value="Genomic_DNA"/>
</dbReference>
<keyword evidence="5" id="KW-0539">Nucleus</keyword>
<comment type="similarity">
    <text evidence="3">Belongs to the Integrator subunit 8 family.</text>
</comment>
<comment type="subcellular location">
    <subcellularLocation>
        <location evidence="2">Chromosome</location>
    </subcellularLocation>
    <subcellularLocation>
        <location evidence="1">Nucleus</location>
    </subcellularLocation>
</comment>
<dbReference type="SUPFAM" id="SSF48452">
    <property type="entry name" value="TPR-like"/>
    <property type="match status" value="1"/>
</dbReference>
<evidence type="ECO:0000256" key="1">
    <source>
        <dbReference type="ARBA" id="ARBA00004123"/>
    </source>
</evidence>
<keyword evidence="8" id="KW-1185">Reference proteome</keyword>
<feature type="domain" description="INTS8 TPR repeats" evidence="6">
    <location>
        <begin position="503"/>
        <end position="994"/>
    </location>
</feature>
<dbReference type="InterPro" id="IPR057980">
    <property type="entry name" value="TPR_INTS8"/>
</dbReference>
<dbReference type="STRING" id="104421.E2AIH7"/>
<reference evidence="7 8" key="1">
    <citation type="journal article" date="2010" name="Science">
        <title>Genomic comparison of the ants Camponotus floridanus and Harpegnathos saltator.</title>
        <authorList>
            <person name="Bonasio R."/>
            <person name="Zhang G."/>
            <person name="Ye C."/>
            <person name="Mutti N.S."/>
            <person name="Fang X."/>
            <person name="Qin N."/>
            <person name="Donahue G."/>
            <person name="Yang P."/>
            <person name="Li Q."/>
            <person name="Li C."/>
            <person name="Zhang P."/>
            <person name="Huang Z."/>
            <person name="Berger S.L."/>
            <person name="Reinberg D."/>
            <person name="Wang J."/>
            <person name="Liebig J."/>
        </authorList>
    </citation>
    <scope>NUCLEOTIDE SEQUENCE [LARGE SCALE GENOMIC DNA]</scope>
    <source>
        <strain evidence="8">C129</strain>
    </source>
</reference>
<organism evidence="8">
    <name type="scientific">Camponotus floridanus</name>
    <name type="common">Florida carpenter ant</name>
    <dbReference type="NCBI Taxonomy" id="104421"/>
    <lineage>
        <taxon>Eukaryota</taxon>
        <taxon>Metazoa</taxon>
        <taxon>Ecdysozoa</taxon>
        <taxon>Arthropoda</taxon>
        <taxon>Hexapoda</taxon>
        <taxon>Insecta</taxon>
        <taxon>Pterygota</taxon>
        <taxon>Neoptera</taxon>
        <taxon>Endopterygota</taxon>
        <taxon>Hymenoptera</taxon>
        <taxon>Apocrita</taxon>
        <taxon>Aculeata</taxon>
        <taxon>Formicoidea</taxon>
        <taxon>Formicidae</taxon>
        <taxon>Formicinae</taxon>
        <taxon>Camponotus</taxon>
    </lineage>
</organism>
<protein>
    <submittedName>
        <fullName evidence="7">Integrator complex subunit 8</fullName>
    </submittedName>
</protein>
<dbReference type="FunCoup" id="E2AIH7">
    <property type="interactions" value="2013"/>
</dbReference>
<keyword evidence="4" id="KW-0158">Chromosome</keyword>
<evidence type="ECO:0000256" key="4">
    <source>
        <dbReference type="ARBA" id="ARBA00022454"/>
    </source>
</evidence>
<gene>
    <name evidence="7" type="ORF">EAG_08038</name>
</gene>